<proteinExistence type="predicted"/>
<accession>A0ACB7EMD2</accession>
<dbReference type="EMBL" id="CM024792">
    <property type="protein sequence ID" value="KAG8003287.1"/>
    <property type="molecule type" value="Genomic_DNA"/>
</dbReference>
<protein>
    <submittedName>
        <fullName evidence="1">Uncharacterized protein</fullName>
    </submittedName>
</protein>
<keyword evidence="2" id="KW-1185">Reference proteome</keyword>
<organism evidence="1 2">
    <name type="scientific">Nibea albiflora</name>
    <name type="common">Yellow drum</name>
    <name type="synonym">Corvina albiflora</name>
    <dbReference type="NCBI Taxonomy" id="240163"/>
    <lineage>
        <taxon>Eukaryota</taxon>
        <taxon>Metazoa</taxon>
        <taxon>Chordata</taxon>
        <taxon>Craniata</taxon>
        <taxon>Vertebrata</taxon>
        <taxon>Euteleostomi</taxon>
        <taxon>Actinopterygii</taxon>
        <taxon>Neopterygii</taxon>
        <taxon>Teleostei</taxon>
        <taxon>Neoteleostei</taxon>
        <taxon>Acanthomorphata</taxon>
        <taxon>Eupercaria</taxon>
        <taxon>Sciaenidae</taxon>
        <taxon>Nibea</taxon>
    </lineage>
</organism>
<comment type="caution">
    <text evidence="1">The sequence shown here is derived from an EMBL/GenBank/DDBJ whole genome shotgun (WGS) entry which is preliminary data.</text>
</comment>
<reference evidence="1" key="1">
    <citation type="submission" date="2020-04" db="EMBL/GenBank/DDBJ databases">
        <title>A chromosome-scale assembly and high-density genetic map of the yellow drum (Nibea albiflora) genome.</title>
        <authorList>
            <person name="Xu D."/>
            <person name="Zhang W."/>
            <person name="Chen R."/>
            <person name="Tan P."/>
            <person name="Wang L."/>
            <person name="Song H."/>
            <person name="Tian L."/>
            <person name="Zhu Q."/>
            <person name="Wang B."/>
        </authorList>
    </citation>
    <scope>NUCLEOTIDE SEQUENCE</scope>
    <source>
        <strain evidence="1">ZJHYS-2018</strain>
    </source>
</reference>
<dbReference type="Proteomes" id="UP000805704">
    <property type="component" value="Chromosome 4"/>
</dbReference>
<evidence type="ECO:0000313" key="2">
    <source>
        <dbReference type="Proteomes" id="UP000805704"/>
    </source>
</evidence>
<sequence>MSAQFVSHAAGSKLRAQRNRAILEYQEKEVFRPRVGSVPGIGHKNR</sequence>
<gene>
    <name evidence="1" type="ORF">GBF38_007719</name>
</gene>
<name>A0ACB7EMD2_NIBAL</name>
<evidence type="ECO:0000313" key="1">
    <source>
        <dbReference type="EMBL" id="KAG8003287.1"/>
    </source>
</evidence>